<evidence type="ECO:0000256" key="1">
    <source>
        <dbReference type="ARBA" id="ARBA00007749"/>
    </source>
</evidence>
<evidence type="ECO:0000313" key="7">
    <source>
        <dbReference type="Proteomes" id="UP000739565"/>
    </source>
</evidence>
<dbReference type="AlphaFoldDB" id="A0A953N804"/>
<comment type="caution">
    <text evidence="6">The sequence shown here is derived from an EMBL/GenBank/DDBJ whole genome shotgun (WGS) entry which is preliminary data.</text>
</comment>
<dbReference type="Pfam" id="PF00753">
    <property type="entry name" value="Lactamase_B"/>
    <property type="match status" value="1"/>
</dbReference>
<dbReference type="GO" id="GO:0016787">
    <property type="term" value="F:hydrolase activity"/>
    <property type="evidence" value="ECO:0007669"/>
    <property type="project" value="UniProtKB-KW"/>
</dbReference>
<dbReference type="InterPro" id="IPR036866">
    <property type="entry name" value="RibonucZ/Hydroxyglut_hydro"/>
</dbReference>
<dbReference type="Gene3D" id="3.60.15.10">
    <property type="entry name" value="Ribonuclease Z/Hydroxyacylglutathione hydrolase-like"/>
    <property type="match status" value="1"/>
</dbReference>
<organism evidence="6 7">
    <name type="scientific">Zwartia hollandica</name>
    <dbReference type="NCBI Taxonomy" id="324606"/>
    <lineage>
        <taxon>Bacteria</taxon>
        <taxon>Pseudomonadati</taxon>
        <taxon>Pseudomonadota</taxon>
        <taxon>Betaproteobacteria</taxon>
        <taxon>Burkholderiales</taxon>
        <taxon>Alcaligenaceae</taxon>
        <taxon>Zwartia</taxon>
    </lineage>
</organism>
<reference evidence="6" key="1">
    <citation type="submission" date="2021-07" db="EMBL/GenBank/DDBJ databases">
        <title>New genus and species of the family Alcaligenaceae.</title>
        <authorList>
            <person name="Hahn M.W."/>
        </authorList>
    </citation>
    <scope>NUCLEOTIDE SEQUENCE</scope>
    <source>
        <strain evidence="6">LF4-65</strain>
    </source>
</reference>
<dbReference type="InterPro" id="IPR051013">
    <property type="entry name" value="MBL_superfamily_lactonases"/>
</dbReference>
<dbReference type="PANTHER" id="PTHR42978">
    <property type="entry name" value="QUORUM-QUENCHING LACTONASE YTNP-RELATED-RELATED"/>
    <property type="match status" value="1"/>
</dbReference>
<sequence>MATTRLGAFAIERVVDLELPYAAASHFFPDLTPEMLATCQREFQPGQLTADGRLEMSFHSFVIKTERHVIVVDTCCGNHKQRPLRPAFHQMDTGYLGALASAQVNPEEVDFVMCTHLHWDHVGWNTQLVDGRWCPTFPNAKYIMSKTEYAYWDRAYRDGVKDTHAQAFEDSVDPIVRAKQAVLVDSDYELDDGIALEACPGHSPGNCVINLSSQGQRGVMTGDVLHHQIQLRYPEMSTIADDDRNLARKSRMALIEKHAGTGNLIFPAHFPNPSVGRIEVNQTGGFRFDTNER</sequence>
<protein>
    <submittedName>
        <fullName evidence="6">MBL fold metallo-hydrolase</fullName>
    </submittedName>
</protein>
<evidence type="ECO:0000256" key="2">
    <source>
        <dbReference type="ARBA" id="ARBA00022723"/>
    </source>
</evidence>
<keyword evidence="7" id="KW-1185">Reference proteome</keyword>
<dbReference type="GO" id="GO:0046872">
    <property type="term" value="F:metal ion binding"/>
    <property type="evidence" value="ECO:0007669"/>
    <property type="project" value="UniProtKB-KW"/>
</dbReference>
<accession>A0A953N804</accession>
<dbReference type="InterPro" id="IPR001279">
    <property type="entry name" value="Metallo-B-lactamas"/>
</dbReference>
<comment type="similarity">
    <text evidence="1">Belongs to the metallo-beta-lactamase superfamily.</text>
</comment>
<evidence type="ECO:0000256" key="3">
    <source>
        <dbReference type="ARBA" id="ARBA00022801"/>
    </source>
</evidence>
<dbReference type="SMART" id="SM00849">
    <property type="entry name" value="Lactamase_B"/>
    <property type="match status" value="1"/>
</dbReference>
<evidence type="ECO:0000259" key="5">
    <source>
        <dbReference type="SMART" id="SM00849"/>
    </source>
</evidence>
<dbReference type="EMBL" id="JAHXRI010000006">
    <property type="protein sequence ID" value="MBZ1350546.1"/>
    <property type="molecule type" value="Genomic_DNA"/>
</dbReference>
<dbReference type="SUPFAM" id="SSF56281">
    <property type="entry name" value="Metallo-hydrolase/oxidoreductase"/>
    <property type="match status" value="1"/>
</dbReference>
<proteinExistence type="inferred from homology"/>
<evidence type="ECO:0000313" key="6">
    <source>
        <dbReference type="EMBL" id="MBZ1350546.1"/>
    </source>
</evidence>
<gene>
    <name evidence="6" type="ORF">KZZ10_07785</name>
</gene>
<name>A0A953N804_9BURK</name>
<keyword evidence="2" id="KW-0479">Metal-binding</keyword>
<keyword evidence="3" id="KW-0378">Hydrolase</keyword>
<evidence type="ECO:0000256" key="4">
    <source>
        <dbReference type="ARBA" id="ARBA00022833"/>
    </source>
</evidence>
<keyword evidence="4" id="KW-0862">Zinc</keyword>
<feature type="domain" description="Metallo-beta-lactamase" evidence="5">
    <location>
        <begin position="57"/>
        <end position="269"/>
    </location>
</feature>
<dbReference type="PANTHER" id="PTHR42978:SF6">
    <property type="entry name" value="QUORUM-QUENCHING LACTONASE YTNP-RELATED"/>
    <property type="match status" value="1"/>
</dbReference>
<dbReference type="CDD" id="cd16277">
    <property type="entry name" value="metallo-hydrolase-like_MBL-fold"/>
    <property type="match status" value="1"/>
</dbReference>
<dbReference type="Proteomes" id="UP000739565">
    <property type="component" value="Unassembled WGS sequence"/>
</dbReference>